<comment type="caution">
    <text evidence="2">The sequence shown here is derived from an EMBL/GenBank/DDBJ whole genome shotgun (WGS) entry which is preliminary data.</text>
</comment>
<evidence type="ECO:0000313" key="3">
    <source>
        <dbReference type="Proteomes" id="UP000223968"/>
    </source>
</evidence>
<dbReference type="InterPro" id="IPR025340">
    <property type="entry name" value="DUF4246"/>
</dbReference>
<dbReference type="EMBL" id="PDNB01000205">
    <property type="protein sequence ID" value="PGG99365.1"/>
    <property type="molecule type" value="Genomic_DNA"/>
</dbReference>
<gene>
    <name evidence="2" type="ORF">AJ79_08559</name>
</gene>
<evidence type="ECO:0000259" key="1">
    <source>
        <dbReference type="Pfam" id="PF14033"/>
    </source>
</evidence>
<evidence type="ECO:0000313" key="2">
    <source>
        <dbReference type="EMBL" id="PGG99365.1"/>
    </source>
</evidence>
<sequence>MMRIMDAITDKPKWPSKVTEVGWTVWAHWFSEIENNEDLDVSKKMLANLDQEMLYKAEVFEETGFVSAYDGGIIKSDKAVPEPTRLALRSAAARLEDVSESEKDWHPGSDGQVLDLVHPSLFPLVYGLTRVVTDGELSIDEGLARCGDGETLPYLKRESGHRRSKHRNHSERRCNQYSHDFQWLPCEVKFRPTTEASNSKGSFRCEITSYINNLHPHDHRELYSVIEEIITWTIPLWNATLSSVDWRLAEESIRIKFEDVIYAIDIEKIPEELRPMQRHGETEDEFEDRKEEWEHALQVASIIKPEPGEFKPPKNCYHSENGGDDVPFAVDLQKRYAEQGIQVIVKLANIHLTPDKPQYPGGTWHIEGQLNERICATALYYYDSFNITESRLAFRQHFSGDDTYDIGYEQNHYEWLNVIFGVENQESTVQDVGAVNCKEGRLLTFPNIFQHRVQPFQLEDRTKPGHRKILALFLVDPGVRVLSTASVPVQRRDWWQRMWRTDGLMDKLPPELQLMVMERMTGGFPISMEEAKEIRERLMAERKVFIRENEVEWKRDVISLCEH</sequence>
<dbReference type="OrthoDB" id="415532at2759"/>
<name>A0A2B7WRI3_9EURO</name>
<dbReference type="InterPro" id="IPR049192">
    <property type="entry name" value="DUF4246_C"/>
</dbReference>
<protein>
    <recommendedName>
        <fullName evidence="1">DUF4246 domain-containing protein</fullName>
    </recommendedName>
</protein>
<dbReference type="PANTHER" id="PTHR33119:SF1">
    <property type="entry name" value="FE2OG DIOXYGENASE DOMAIN-CONTAINING PROTEIN"/>
    <property type="match status" value="1"/>
</dbReference>
<accession>A0A2B7WRI3</accession>
<dbReference type="STRING" id="1447875.A0A2B7WRI3"/>
<dbReference type="Pfam" id="PF14033">
    <property type="entry name" value="DUF4246"/>
    <property type="match status" value="1"/>
</dbReference>
<feature type="domain" description="DUF4246" evidence="1">
    <location>
        <begin position="44"/>
        <end position="497"/>
    </location>
</feature>
<dbReference type="Proteomes" id="UP000223968">
    <property type="component" value="Unassembled WGS sequence"/>
</dbReference>
<proteinExistence type="predicted"/>
<keyword evidence="3" id="KW-1185">Reference proteome</keyword>
<dbReference type="AlphaFoldDB" id="A0A2B7WRI3"/>
<reference evidence="2 3" key="1">
    <citation type="submission" date="2017-10" db="EMBL/GenBank/DDBJ databases">
        <title>Comparative genomics in systemic dimorphic fungi from Ajellomycetaceae.</title>
        <authorList>
            <person name="Munoz J.F."/>
            <person name="Mcewen J.G."/>
            <person name="Clay O.K."/>
            <person name="Cuomo C.A."/>
        </authorList>
    </citation>
    <scope>NUCLEOTIDE SEQUENCE [LARGE SCALE GENOMIC DNA]</scope>
    <source>
        <strain evidence="2 3">UAMH5409</strain>
    </source>
</reference>
<dbReference type="PANTHER" id="PTHR33119">
    <property type="entry name" value="IFI3P"/>
    <property type="match status" value="1"/>
</dbReference>
<organism evidence="2 3">
    <name type="scientific">Helicocarpus griseus UAMH5409</name>
    <dbReference type="NCBI Taxonomy" id="1447875"/>
    <lineage>
        <taxon>Eukaryota</taxon>
        <taxon>Fungi</taxon>
        <taxon>Dikarya</taxon>
        <taxon>Ascomycota</taxon>
        <taxon>Pezizomycotina</taxon>
        <taxon>Eurotiomycetes</taxon>
        <taxon>Eurotiomycetidae</taxon>
        <taxon>Onygenales</taxon>
        <taxon>Ajellomycetaceae</taxon>
        <taxon>Helicocarpus</taxon>
    </lineage>
</organism>